<gene>
    <name evidence="1" type="ORF">LEMA_uP040410.1</name>
</gene>
<dbReference type="GeneID" id="13283028"/>
<keyword evidence="2" id="KW-1185">Reference proteome</keyword>
<dbReference type="RefSeq" id="XP_003836505.1">
    <property type="nucleotide sequence ID" value="XM_003836457.1"/>
</dbReference>
<protein>
    <submittedName>
        <fullName evidence="1">Predicted protein</fullName>
    </submittedName>
</protein>
<dbReference type="Proteomes" id="UP000002668">
    <property type="component" value="Genome"/>
</dbReference>
<evidence type="ECO:0000313" key="2">
    <source>
        <dbReference type="Proteomes" id="UP000002668"/>
    </source>
</evidence>
<dbReference type="VEuPathDB" id="FungiDB:LEMA_uP040410.1"/>
<dbReference type="AlphaFoldDB" id="E4ZPB5"/>
<dbReference type="HOGENOM" id="CLU_2868072_0_0_1"/>
<name>E4ZPB5_LEPMJ</name>
<accession>E4ZPB5</accession>
<sequence>MYFGRETSPSASATTAHIDAMSKKMSLASGGGGGGGGGGGVMAVTFASCLKRAHSLPRGRDLER</sequence>
<evidence type="ECO:0000313" key="1">
    <source>
        <dbReference type="EMBL" id="CBX93140.1"/>
    </source>
</evidence>
<dbReference type="InParanoid" id="E4ZPB5"/>
<reference evidence="2" key="1">
    <citation type="journal article" date="2011" name="Nat. Commun.">
        <title>Effector diversification within compartments of the Leptosphaeria maculans genome affected by Repeat-Induced Point mutations.</title>
        <authorList>
            <person name="Rouxel T."/>
            <person name="Grandaubert J."/>
            <person name="Hane J.K."/>
            <person name="Hoede C."/>
            <person name="van de Wouw A.P."/>
            <person name="Couloux A."/>
            <person name="Dominguez V."/>
            <person name="Anthouard V."/>
            <person name="Bally P."/>
            <person name="Bourras S."/>
            <person name="Cozijnsen A.J."/>
            <person name="Ciuffetti L.M."/>
            <person name="Degrave A."/>
            <person name="Dilmaghani A."/>
            <person name="Duret L."/>
            <person name="Fudal I."/>
            <person name="Goodwin S.B."/>
            <person name="Gout L."/>
            <person name="Glaser N."/>
            <person name="Linglin J."/>
            <person name="Kema G.H.J."/>
            <person name="Lapalu N."/>
            <person name="Lawrence C.B."/>
            <person name="May K."/>
            <person name="Meyer M."/>
            <person name="Ollivier B."/>
            <person name="Poulain J."/>
            <person name="Schoch C.L."/>
            <person name="Simon A."/>
            <person name="Spatafora J.W."/>
            <person name="Stachowiak A."/>
            <person name="Turgeon B.G."/>
            <person name="Tyler B.M."/>
            <person name="Vincent D."/>
            <person name="Weissenbach J."/>
            <person name="Amselem J."/>
            <person name="Quesneville H."/>
            <person name="Oliver R.P."/>
            <person name="Wincker P."/>
            <person name="Balesdent M.-H."/>
            <person name="Howlett B.J."/>
        </authorList>
    </citation>
    <scope>NUCLEOTIDE SEQUENCE [LARGE SCALE GENOMIC DNA]</scope>
    <source>
        <strain evidence="2">JN3 / isolate v23.1.3 / race Av1-4-5-6-7-8</strain>
    </source>
</reference>
<proteinExistence type="predicted"/>
<dbReference type="EMBL" id="FP929105">
    <property type="protein sequence ID" value="CBX93140.1"/>
    <property type="molecule type" value="Genomic_DNA"/>
</dbReference>
<organism evidence="2">
    <name type="scientific">Leptosphaeria maculans (strain JN3 / isolate v23.1.3 / race Av1-4-5-6-7-8)</name>
    <name type="common">Blackleg fungus</name>
    <name type="synonym">Phoma lingam</name>
    <dbReference type="NCBI Taxonomy" id="985895"/>
    <lineage>
        <taxon>Eukaryota</taxon>
        <taxon>Fungi</taxon>
        <taxon>Dikarya</taxon>
        <taxon>Ascomycota</taxon>
        <taxon>Pezizomycotina</taxon>
        <taxon>Dothideomycetes</taxon>
        <taxon>Pleosporomycetidae</taxon>
        <taxon>Pleosporales</taxon>
        <taxon>Pleosporineae</taxon>
        <taxon>Leptosphaeriaceae</taxon>
        <taxon>Plenodomus</taxon>
        <taxon>Plenodomus lingam/Leptosphaeria maculans species complex</taxon>
    </lineage>
</organism>